<feature type="domain" description="Laminin G" evidence="3">
    <location>
        <begin position="902"/>
        <end position="1074"/>
    </location>
</feature>
<reference evidence="4" key="1">
    <citation type="submission" date="2023-07" db="EMBL/GenBank/DDBJ databases">
        <authorList>
            <person name="Stuckert A."/>
        </authorList>
    </citation>
    <scope>NUCLEOTIDE SEQUENCE</scope>
</reference>
<feature type="domain" description="Laminin G" evidence="3">
    <location>
        <begin position="359"/>
        <end position="539"/>
    </location>
</feature>
<keyword evidence="2" id="KW-0175">Coiled coil</keyword>
<dbReference type="InterPro" id="IPR050372">
    <property type="entry name" value="Neurexin-related_CASP"/>
</dbReference>
<dbReference type="InterPro" id="IPR013320">
    <property type="entry name" value="ConA-like_dom_sf"/>
</dbReference>
<organism evidence="4 5">
    <name type="scientific">Ranitomeya imitator</name>
    <name type="common">mimic poison frog</name>
    <dbReference type="NCBI Taxonomy" id="111125"/>
    <lineage>
        <taxon>Eukaryota</taxon>
        <taxon>Metazoa</taxon>
        <taxon>Chordata</taxon>
        <taxon>Craniata</taxon>
        <taxon>Vertebrata</taxon>
        <taxon>Euteleostomi</taxon>
        <taxon>Amphibia</taxon>
        <taxon>Batrachia</taxon>
        <taxon>Anura</taxon>
        <taxon>Neobatrachia</taxon>
        <taxon>Hyloidea</taxon>
        <taxon>Dendrobatidae</taxon>
        <taxon>Dendrobatinae</taxon>
        <taxon>Ranitomeya</taxon>
    </lineage>
</organism>
<dbReference type="InterPro" id="IPR001791">
    <property type="entry name" value="Laminin_G"/>
</dbReference>
<feature type="domain" description="Laminin G" evidence="3">
    <location>
        <begin position="547"/>
        <end position="723"/>
    </location>
</feature>
<gene>
    <name evidence="4" type="ORF">RIMI_LOCUS21212720</name>
</gene>
<dbReference type="Proteomes" id="UP001176940">
    <property type="component" value="Unassembled WGS sequence"/>
</dbReference>
<feature type="domain" description="Laminin G" evidence="3">
    <location>
        <begin position="1079"/>
        <end position="1259"/>
    </location>
</feature>
<name>A0ABN9MQ11_9NEOB</name>
<feature type="non-terminal residue" evidence="4">
    <location>
        <position position="1"/>
    </location>
</feature>
<dbReference type="SUPFAM" id="SSF49899">
    <property type="entry name" value="Concanavalin A-like lectins/glucanases"/>
    <property type="match status" value="5"/>
</dbReference>
<evidence type="ECO:0000313" key="4">
    <source>
        <dbReference type="EMBL" id="CAJ0966335.1"/>
    </source>
</evidence>
<dbReference type="CDD" id="cd00110">
    <property type="entry name" value="LamG"/>
    <property type="match status" value="5"/>
</dbReference>
<evidence type="ECO:0000313" key="5">
    <source>
        <dbReference type="Proteomes" id="UP001176940"/>
    </source>
</evidence>
<keyword evidence="5" id="KW-1185">Reference proteome</keyword>
<proteinExistence type="predicted"/>
<dbReference type="InterPro" id="IPR010307">
    <property type="entry name" value="Laminin_dom_II"/>
</dbReference>
<evidence type="ECO:0000256" key="1">
    <source>
        <dbReference type="PROSITE-ProRule" id="PRU00122"/>
    </source>
</evidence>
<dbReference type="Pfam" id="PF06009">
    <property type="entry name" value="Laminin_II"/>
    <property type="match status" value="1"/>
</dbReference>
<comment type="caution">
    <text evidence="1">Lacks conserved residue(s) required for the propagation of feature annotation.</text>
</comment>
<evidence type="ECO:0000259" key="3">
    <source>
        <dbReference type="PROSITE" id="PS50025"/>
    </source>
</evidence>
<feature type="coiled-coil region" evidence="2">
    <location>
        <begin position="306"/>
        <end position="361"/>
    </location>
</feature>
<feature type="non-terminal residue" evidence="4">
    <location>
        <position position="1264"/>
    </location>
</feature>
<dbReference type="EMBL" id="CAUEEQ010073887">
    <property type="protein sequence ID" value="CAJ0966335.1"/>
    <property type="molecule type" value="Genomic_DNA"/>
</dbReference>
<sequence length="1264" mass="139494">DCEDVLSRVQNEYDKPHKDLLKLKRSLENTLEQHNKRLLSAKDFIQESASNTNHTKNLLIPIENNLNDFNVLEMHQEELIMWNTKLRHHVDELVMEMSKRDALDLVYQAEDYATGLQSKADSLNSSLSDVRNNSLNATNAVQAHSGIKSRIEEAEAVVEQANFTAYEALSMVSGPVGSISSASRIALNFSSKLLDESKNLSRNTQGLVFHLKGLKTKVDNIQKRTHAFTGQINEQLRALRTLPNDTSSKLQDAKELALSANASAASTLSHITNFSQKLTNASSILSRVNDTLQKTKELLIHSSKTAVTAESRIKEVEKQANILLDRLKPFKLLEENLSRNLSEIKELINQARKQAASIKVAVSADRDCVRSYHPEIRSANFNTLTLNVKTNEPDNLLFYLGSNTKADFMAVEMRKGKVSFLWDLGSGATRIEDPDIQIDNSKWHKIHATRFGRSGTLSVEEVLSSQKTSTKTLSSPGTSSILHVDNSTQVFVGGIGSGFQKSTTVQTSDFKGCMGEAFLNGKSIGLWNYVQREGKCAGCYGSPQDEDTSFYFDGSGYSIVEKTLRSTTTQIFIHFRTFSPNGLLLYLASNGTTDFLSLEIVDGKLRLSVELGSGPLVLTTDGRYNDGAWYKVAFQRNKKQGILAVMDSYNSTQKETKQGEAPGTASDLNRSDKDPIYIGGLPRSRVIRRPLSSRSYVGCVRNLEISRSNFDLLRNAYGVRKGCKLEPTRSLTVLNDGYVEMVPVSLPPESEVMVSFSTFNETGIIMAGFGKQPFFAIMLVNGHIELHINPMDGASTRKLVVKSITGTYSDGQEHSLILHRNKRQMDFTTVVKYENVQMDSCMLREKPIPIINNDEQDLPPTPVPSGPVTEIKPQITTSVQRSHVTKPLPCAQDILPAYVPDAHQFGLTRGSHIILPFDQSTIRRRLSVQLSLRTFATSGLIYYMAHQNQVDYAALQLYEGKLNFVFDMGKGRTETTHSAVINDGKWHTISTEYIKRKSIITIDGQESTSVGAPGESNTLDVEGKLYLGGLPPSYIAKNIGNVTHSIPACISSVTINSKQLDKDGAISIHAVNKCYASAQEGTYFDGSGFAALVKEGYKVRSDVNISLEFRTSAMNGVLLGISSAKVDAIGLEIVNGRVLFHVNNGAARITAVYKREDSGSLCDGKWHQIQANKVKHKIILTVDGHTVQVESPHVQSTSADTNNPVYVGGYPADVKQNCLTSQTSFRGCIKNMKLVKGTLTEANDFSKSFEMRGVFPHSCPGTEL</sequence>
<evidence type="ECO:0000256" key="2">
    <source>
        <dbReference type="SAM" id="Coils"/>
    </source>
</evidence>
<dbReference type="PROSITE" id="PS50025">
    <property type="entry name" value="LAM_G_DOMAIN"/>
    <property type="match status" value="4"/>
</dbReference>
<dbReference type="Pfam" id="PF00054">
    <property type="entry name" value="Laminin_G_1"/>
    <property type="match status" value="4"/>
</dbReference>
<dbReference type="PANTHER" id="PTHR15036:SF81">
    <property type="entry name" value="LAMININ SUBUNIT ALPHA-1"/>
    <property type="match status" value="1"/>
</dbReference>
<dbReference type="PANTHER" id="PTHR15036">
    <property type="entry name" value="PIKACHURIN-LIKE PROTEIN"/>
    <property type="match status" value="1"/>
</dbReference>
<dbReference type="SMART" id="SM00282">
    <property type="entry name" value="LamG"/>
    <property type="match status" value="5"/>
</dbReference>
<dbReference type="Gene3D" id="2.60.120.200">
    <property type="match status" value="5"/>
</dbReference>
<accession>A0ABN9MQ11</accession>
<dbReference type="Pfam" id="PF02210">
    <property type="entry name" value="Laminin_G_2"/>
    <property type="match status" value="1"/>
</dbReference>
<protein>
    <recommendedName>
        <fullName evidence="3">Laminin G domain-containing protein</fullName>
    </recommendedName>
</protein>
<comment type="caution">
    <text evidence="4">The sequence shown here is derived from an EMBL/GenBank/DDBJ whole genome shotgun (WGS) entry which is preliminary data.</text>
</comment>